<dbReference type="AlphaFoldDB" id="A0A182PX57"/>
<reference evidence="2" key="2">
    <citation type="submission" date="2020-05" db="UniProtKB">
        <authorList>
            <consortium name="EnsemblMetazoa"/>
        </authorList>
    </citation>
    <scope>IDENTIFICATION</scope>
    <source>
        <strain evidence="2">Epiroticus2</strain>
    </source>
</reference>
<accession>A0A182PX57</accession>
<proteinExistence type="predicted"/>
<dbReference type="Proteomes" id="UP000075885">
    <property type="component" value="Unassembled WGS sequence"/>
</dbReference>
<evidence type="ECO:0000313" key="2">
    <source>
        <dbReference type="EnsemblMetazoa" id="AEPI011544-PA"/>
    </source>
</evidence>
<name>A0A182PX57_9DIPT</name>
<dbReference type="InterPro" id="IPR008042">
    <property type="entry name" value="Retrotrans_Pao"/>
</dbReference>
<feature type="domain" description="DUF5641" evidence="1">
    <location>
        <begin position="211"/>
        <end position="256"/>
    </location>
</feature>
<dbReference type="PANTHER" id="PTHR47331">
    <property type="entry name" value="PHD-TYPE DOMAIN-CONTAINING PROTEIN"/>
    <property type="match status" value="1"/>
</dbReference>
<dbReference type="InterPro" id="IPR040676">
    <property type="entry name" value="DUF5641"/>
</dbReference>
<dbReference type="EnsemblMetazoa" id="AEPI011544-RA">
    <property type="protein sequence ID" value="AEPI011544-PA"/>
    <property type="gene ID" value="AEPI011544"/>
</dbReference>
<organism evidence="2 3">
    <name type="scientific">Anopheles epiroticus</name>
    <dbReference type="NCBI Taxonomy" id="199890"/>
    <lineage>
        <taxon>Eukaryota</taxon>
        <taxon>Metazoa</taxon>
        <taxon>Ecdysozoa</taxon>
        <taxon>Arthropoda</taxon>
        <taxon>Hexapoda</taxon>
        <taxon>Insecta</taxon>
        <taxon>Pterygota</taxon>
        <taxon>Neoptera</taxon>
        <taxon>Endopterygota</taxon>
        <taxon>Diptera</taxon>
        <taxon>Nematocera</taxon>
        <taxon>Culicoidea</taxon>
        <taxon>Culicidae</taxon>
        <taxon>Anophelinae</taxon>
        <taxon>Anopheles</taxon>
    </lineage>
</organism>
<dbReference type="Pfam" id="PF05380">
    <property type="entry name" value="Peptidase_A17"/>
    <property type="match status" value="2"/>
</dbReference>
<dbReference type="VEuPathDB" id="VectorBase:AEPI011544"/>
<dbReference type="STRING" id="199890.A0A182PX57"/>
<protein>
    <submittedName>
        <fullName evidence="2">DUF5641 domain-containing protein</fullName>
    </submittedName>
</protein>
<reference evidence="3" key="1">
    <citation type="submission" date="2013-03" db="EMBL/GenBank/DDBJ databases">
        <title>The Genome Sequence of Anopheles epiroticus epiroticus2.</title>
        <authorList>
            <consortium name="The Broad Institute Genomics Platform"/>
            <person name="Neafsey D.E."/>
            <person name="Howell P."/>
            <person name="Walker B."/>
            <person name="Young S.K."/>
            <person name="Zeng Q."/>
            <person name="Gargeya S."/>
            <person name="Fitzgerald M."/>
            <person name="Haas B."/>
            <person name="Abouelleil A."/>
            <person name="Allen A.W."/>
            <person name="Alvarado L."/>
            <person name="Arachchi H.M."/>
            <person name="Berlin A.M."/>
            <person name="Chapman S.B."/>
            <person name="Gainer-Dewar J."/>
            <person name="Goldberg J."/>
            <person name="Griggs A."/>
            <person name="Gujja S."/>
            <person name="Hansen M."/>
            <person name="Howarth C."/>
            <person name="Imamovic A."/>
            <person name="Ireland A."/>
            <person name="Larimer J."/>
            <person name="McCowan C."/>
            <person name="Murphy C."/>
            <person name="Pearson M."/>
            <person name="Poon T.W."/>
            <person name="Priest M."/>
            <person name="Roberts A."/>
            <person name="Saif S."/>
            <person name="Shea T."/>
            <person name="Sisk P."/>
            <person name="Sykes S."/>
            <person name="Wortman J."/>
            <person name="Nusbaum C."/>
            <person name="Birren B."/>
        </authorList>
    </citation>
    <scope>NUCLEOTIDE SEQUENCE [LARGE SCALE GENOMIC DNA]</scope>
    <source>
        <strain evidence="3">Epiroticus2</strain>
    </source>
</reference>
<evidence type="ECO:0000313" key="3">
    <source>
        <dbReference type="Proteomes" id="UP000075885"/>
    </source>
</evidence>
<sequence>VAPLKPLTIPKLELCASLLSARLHEKVSRALDMQLDNVYFCSDSTIILQWIRAPARTWKTFVSNRVSEIQELTHGCDWRHVAGKQNPADLISRGMAADQLLISKLWNNGPEWLSNAKSSWPETRLPRETTDVELKSHNVVVLSSQVSPPDKIFEVASSYTTLLRIAGYMLRFYNNSRAKKDQRVTNRNLSVEEMQYAKLALAKLAQSEVFKQEQDFWQRWRNEYLKTLNTQHCSARKLHKLEVGDMVILKDEQLPKALTANTPARSFSSNWSIPADISLADPGFNYSNKIDMILGATNFYTFLKEGRIRLSAGPLLVETVFGWLVTGELPQQLDEELPVRCNVATVAATVEDQIRKFWEIEEVNCPKSLEDENMVESYYKETVSRNETGRYIVRLPKHLDIDKMIGKSKSQATKRLQMLEVRLSKNDSMKQQYHAFMHEFDENESINTLGIAWELKQDVFRFNVGAMKSQDKWVKRSILSHIAQLYDPLGLVSPVIIQAKLIMQDLWLSSVGWDEAIPENIRVKWAQFCEQLPNLTQFSIPRFAFHSDFVRVELHYFADASEVAYGACVYVRSEHANGSIEVCLLASKSRVAPLKPLTIPKLELCASLLSARLHEKVSRALDMQLDNVYFWSDSTIILQWIRAPARTWKTFVSNRVSEIQELTHGCDWRHVAGKQNPADLISRGMAADQLLISKLWNNGPEWLSNAKSSWPETRLPRETTDVELKSHNVVVLSSQVSPPDKIFEVASSYTTLLRIAGYMLRFYNNSRAKKDQRVTNRNLSVEEMQYAKLALAKLAQSEVFKQE</sequence>
<evidence type="ECO:0000259" key="1">
    <source>
        <dbReference type="Pfam" id="PF18701"/>
    </source>
</evidence>
<dbReference type="Pfam" id="PF18701">
    <property type="entry name" value="DUF5641"/>
    <property type="match status" value="1"/>
</dbReference>
<keyword evidence="3" id="KW-1185">Reference proteome</keyword>